<sequence>MENAPAHGVFVWNELNTHDLAAAKAFYAATLGWRFETMPVEGHDDYCIIMMGETRVGGIFMLAGAQFECVPDDWLAYVAVDDVDARIAAVEAKGGTVLRAPFEVPDVGRIAIVRDSGGAVAGWITPRM</sequence>
<name>D7A0H8_ANCN5</name>
<dbReference type="eggNOG" id="COG3324">
    <property type="taxonomic scope" value="Bacteria"/>
</dbReference>
<dbReference type="KEGG" id="sno:Snov_4029"/>
<organism evidence="2 3">
    <name type="scientific">Ancylobacter novellus (strain ATCC 8093 / DSM 506 / JCM 20403 / CCM 1077 / IAM 12100 / NBRC 12443 / NCIMB 10456)</name>
    <name type="common">Starkeya novella</name>
    <dbReference type="NCBI Taxonomy" id="639283"/>
    <lineage>
        <taxon>Bacteria</taxon>
        <taxon>Pseudomonadati</taxon>
        <taxon>Pseudomonadota</taxon>
        <taxon>Alphaproteobacteria</taxon>
        <taxon>Hyphomicrobiales</taxon>
        <taxon>Xanthobacteraceae</taxon>
        <taxon>Ancylobacter</taxon>
    </lineage>
</organism>
<gene>
    <name evidence="2" type="ordered locus">Snov_4029</name>
</gene>
<dbReference type="InterPro" id="IPR052164">
    <property type="entry name" value="Anthracycline_SecMetBiosynth"/>
</dbReference>
<evidence type="ECO:0000313" key="3">
    <source>
        <dbReference type="Proteomes" id="UP000006633"/>
    </source>
</evidence>
<dbReference type="CDD" id="cd07247">
    <property type="entry name" value="SgaA_N_like"/>
    <property type="match status" value="1"/>
</dbReference>
<dbReference type="EMBL" id="CP002026">
    <property type="protein sequence ID" value="ADH91299.1"/>
    <property type="molecule type" value="Genomic_DNA"/>
</dbReference>
<dbReference type="STRING" id="639283.Snov_4029"/>
<dbReference type="RefSeq" id="WP_013168800.1">
    <property type="nucleotide sequence ID" value="NC_014217.1"/>
</dbReference>
<dbReference type="Gene3D" id="3.10.180.10">
    <property type="entry name" value="2,3-Dihydroxybiphenyl 1,2-Dioxygenase, domain 1"/>
    <property type="match status" value="1"/>
</dbReference>
<dbReference type="PROSITE" id="PS51819">
    <property type="entry name" value="VOC"/>
    <property type="match status" value="1"/>
</dbReference>
<dbReference type="GO" id="GO:0051213">
    <property type="term" value="F:dioxygenase activity"/>
    <property type="evidence" value="ECO:0007669"/>
    <property type="project" value="UniProtKB-KW"/>
</dbReference>
<protein>
    <submittedName>
        <fullName evidence="2">Glyoxalase/bleomycin resistance protein/dioxygenase</fullName>
    </submittedName>
</protein>
<dbReference type="PANTHER" id="PTHR33993">
    <property type="entry name" value="GLYOXALASE-RELATED"/>
    <property type="match status" value="1"/>
</dbReference>
<evidence type="ECO:0000259" key="1">
    <source>
        <dbReference type="PROSITE" id="PS51819"/>
    </source>
</evidence>
<dbReference type="InterPro" id="IPR029068">
    <property type="entry name" value="Glyas_Bleomycin-R_OHBP_Dase"/>
</dbReference>
<dbReference type="Proteomes" id="UP000006633">
    <property type="component" value="Chromosome"/>
</dbReference>
<evidence type="ECO:0000313" key="2">
    <source>
        <dbReference type="EMBL" id="ADH91299.1"/>
    </source>
</evidence>
<dbReference type="SUPFAM" id="SSF54593">
    <property type="entry name" value="Glyoxalase/Bleomycin resistance protein/Dihydroxybiphenyl dioxygenase"/>
    <property type="match status" value="1"/>
</dbReference>
<dbReference type="HOGENOM" id="CLU_127592_2_0_5"/>
<feature type="domain" description="VOC" evidence="1">
    <location>
        <begin position="9"/>
        <end position="126"/>
    </location>
</feature>
<dbReference type="InterPro" id="IPR053863">
    <property type="entry name" value="Glyoxy/Ble-like_N"/>
</dbReference>
<proteinExistence type="predicted"/>
<dbReference type="InterPro" id="IPR037523">
    <property type="entry name" value="VOC_core"/>
</dbReference>
<dbReference type="Pfam" id="PF22677">
    <property type="entry name" value="Ble-like_N"/>
    <property type="match status" value="1"/>
</dbReference>
<dbReference type="OrthoDB" id="9792323at2"/>
<dbReference type="PANTHER" id="PTHR33993:SF14">
    <property type="entry name" value="GB|AAF24581.1"/>
    <property type="match status" value="1"/>
</dbReference>
<keyword evidence="3" id="KW-1185">Reference proteome</keyword>
<dbReference type="AlphaFoldDB" id="D7A0H8"/>
<reference evidence="2 3" key="1">
    <citation type="journal article" date="2012" name="Stand. Genomic Sci.">
        <title>Complete genome sequence of the facultatively chemolithoautotrophic and methylotrophic alpha Proteobacterium Starkeya novella type strain (ATCC 8093(T)).</title>
        <authorList>
            <person name="Kappler U."/>
            <person name="Davenport K."/>
            <person name="Beatson S."/>
            <person name="Lucas S."/>
            <person name="Lapidus A."/>
            <person name="Copeland A."/>
            <person name="Berry K.W."/>
            <person name="Glavina Del Rio T."/>
            <person name="Hammon N."/>
            <person name="Dalin E."/>
            <person name="Tice H."/>
            <person name="Pitluck S."/>
            <person name="Richardson P."/>
            <person name="Bruce D."/>
            <person name="Goodwin L.A."/>
            <person name="Han C."/>
            <person name="Tapia R."/>
            <person name="Detter J.C."/>
            <person name="Chang Y.J."/>
            <person name="Jeffries C.D."/>
            <person name="Land M."/>
            <person name="Hauser L."/>
            <person name="Kyrpides N.C."/>
            <person name="Goker M."/>
            <person name="Ivanova N."/>
            <person name="Klenk H.P."/>
            <person name="Woyke T."/>
        </authorList>
    </citation>
    <scope>NUCLEOTIDE SEQUENCE [LARGE SCALE GENOMIC DNA]</scope>
    <source>
        <strain evidence="3">ATCC 8093 / DSM 506 / JCM 20403 / CCM 1077 / IAM 12100 / NBRC 12443 / NCIMB 10456</strain>
    </source>
</reference>
<accession>D7A0H8</accession>